<dbReference type="EMBL" id="MHLE01000031">
    <property type="protein sequence ID" value="OGZ02447.1"/>
    <property type="molecule type" value="Genomic_DNA"/>
</dbReference>
<evidence type="ECO:0000313" key="3">
    <source>
        <dbReference type="Proteomes" id="UP000178599"/>
    </source>
</evidence>
<feature type="transmembrane region" description="Helical" evidence="1">
    <location>
        <begin position="155"/>
        <end position="173"/>
    </location>
</feature>
<gene>
    <name evidence="2" type="ORF">A2390_02860</name>
</gene>
<keyword evidence="1" id="KW-0472">Membrane</keyword>
<dbReference type="AlphaFoldDB" id="A0A1G2CMH8"/>
<feature type="transmembrane region" description="Helical" evidence="1">
    <location>
        <begin position="57"/>
        <end position="88"/>
    </location>
</feature>
<feature type="transmembrane region" description="Helical" evidence="1">
    <location>
        <begin position="125"/>
        <end position="143"/>
    </location>
</feature>
<evidence type="ECO:0000256" key="1">
    <source>
        <dbReference type="SAM" id="Phobius"/>
    </source>
</evidence>
<keyword evidence="1" id="KW-1133">Transmembrane helix</keyword>
<name>A0A1G2CMH8_9BACT</name>
<protein>
    <submittedName>
        <fullName evidence="2">Uncharacterized protein</fullName>
    </submittedName>
</protein>
<reference evidence="2 3" key="1">
    <citation type="journal article" date="2016" name="Nat. Commun.">
        <title>Thousands of microbial genomes shed light on interconnected biogeochemical processes in an aquifer system.</title>
        <authorList>
            <person name="Anantharaman K."/>
            <person name="Brown C.T."/>
            <person name="Hug L.A."/>
            <person name="Sharon I."/>
            <person name="Castelle C.J."/>
            <person name="Probst A.J."/>
            <person name="Thomas B.C."/>
            <person name="Singh A."/>
            <person name="Wilkins M.J."/>
            <person name="Karaoz U."/>
            <person name="Brodie E.L."/>
            <person name="Williams K.H."/>
            <person name="Hubbard S.S."/>
            <person name="Banfield J.F."/>
        </authorList>
    </citation>
    <scope>NUCLEOTIDE SEQUENCE [LARGE SCALE GENOMIC DNA]</scope>
</reference>
<feature type="transmembrane region" description="Helical" evidence="1">
    <location>
        <begin position="179"/>
        <end position="198"/>
    </location>
</feature>
<comment type="caution">
    <text evidence="2">The sequence shown here is derived from an EMBL/GenBank/DDBJ whole genome shotgun (WGS) entry which is preliminary data.</text>
</comment>
<organism evidence="2 3">
    <name type="scientific">Candidatus Liptonbacteria bacterium RIFOXYB1_FULL_36_10</name>
    <dbReference type="NCBI Taxonomy" id="1798654"/>
    <lineage>
        <taxon>Bacteria</taxon>
        <taxon>Candidatus Liptoniibacteriota</taxon>
    </lineage>
</organism>
<dbReference type="Proteomes" id="UP000178599">
    <property type="component" value="Unassembled WGS sequence"/>
</dbReference>
<keyword evidence="1" id="KW-0812">Transmembrane</keyword>
<feature type="transmembrane region" description="Helical" evidence="1">
    <location>
        <begin position="21"/>
        <end position="45"/>
    </location>
</feature>
<accession>A0A1G2CMH8</accession>
<sequence length="229" mass="26396">MEQKLKSILKGEHWSLAIKAAVLSLSWLYTYFFVFVILAFFLFFFNGRSKELTFSFFAWLLAVCFFLEPILETIWPAVFIFISFYLLVGTKNFLFIRREMVFRIFSVATAALVFASLFFSFNSNFLFLAGIAAFNVLAFSYDLAIFREGAEKKKFFLSLVSTLFFLEVVLVLKNLPIGFLNQTAVALLSFLTLEEVIIKERGKNKKVLGVATIFVFTTLFIFFLAGWEL</sequence>
<proteinExistence type="predicted"/>
<feature type="transmembrane region" description="Helical" evidence="1">
    <location>
        <begin position="100"/>
        <end position="119"/>
    </location>
</feature>
<feature type="transmembrane region" description="Helical" evidence="1">
    <location>
        <begin position="207"/>
        <end position="227"/>
    </location>
</feature>
<evidence type="ECO:0000313" key="2">
    <source>
        <dbReference type="EMBL" id="OGZ02447.1"/>
    </source>
</evidence>